<dbReference type="EMBL" id="BMGC01000021">
    <property type="protein sequence ID" value="GGB38369.1"/>
    <property type="molecule type" value="Genomic_DNA"/>
</dbReference>
<dbReference type="InterPro" id="IPR036390">
    <property type="entry name" value="WH_DNA-bd_sf"/>
</dbReference>
<dbReference type="InterPro" id="IPR036388">
    <property type="entry name" value="WH-like_DNA-bd_sf"/>
</dbReference>
<dbReference type="Gene3D" id="3.30.450.40">
    <property type="match status" value="1"/>
</dbReference>
<dbReference type="Pfam" id="PF01614">
    <property type="entry name" value="IclR_C"/>
    <property type="match status" value="1"/>
</dbReference>
<dbReference type="PANTHER" id="PTHR30136">
    <property type="entry name" value="HELIX-TURN-HELIX TRANSCRIPTIONAL REGULATOR, ICLR FAMILY"/>
    <property type="match status" value="1"/>
</dbReference>
<evidence type="ECO:0008006" key="8">
    <source>
        <dbReference type="Google" id="ProtNLM"/>
    </source>
</evidence>
<dbReference type="InterPro" id="IPR005471">
    <property type="entry name" value="Tscrpt_reg_IclR_N"/>
</dbReference>
<organism evidence="6 7">
    <name type="scientific">Gordonia jinhuaensis</name>
    <dbReference type="NCBI Taxonomy" id="1517702"/>
    <lineage>
        <taxon>Bacteria</taxon>
        <taxon>Bacillati</taxon>
        <taxon>Actinomycetota</taxon>
        <taxon>Actinomycetes</taxon>
        <taxon>Mycobacteriales</taxon>
        <taxon>Gordoniaceae</taxon>
        <taxon>Gordonia</taxon>
    </lineage>
</organism>
<dbReference type="Proteomes" id="UP000621454">
    <property type="component" value="Unassembled WGS sequence"/>
</dbReference>
<keyword evidence="7" id="KW-1185">Reference proteome</keyword>
<feature type="domain" description="IclR-ED" evidence="5">
    <location>
        <begin position="71"/>
        <end position="257"/>
    </location>
</feature>
<reference evidence="6" key="1">
    <citation type="journal article" date="2014" name="Int. J. Syst. Evol. Microbiol.">
        <title>Complete genome sequence of Corynebacterium casei LMG S-19264T (=DSM 44701T), isolated from a smear-ripened cheese.</title>
        <authorList>
            <consortium name="US DOE Joint Genome Institute (JGI-PGF)"/>
            <person name="Walter F."/>
            <person name="Albersmeier A."/>
            <person name="Kalinowski J."/>
            <person name="Ruckert C."/>
        </authorList>
    </citation>
    <scope>NUCLEOTIDE SEQUENCE</scope>
    <source>
        <strain evidence="6">CGMCC 1.12827</strain>
    </source>
</reference>
<dbReference type="GO" id="GO:0003700">
    <property type="term" value="F:DNA-binding transcription factor activity"/>
    <property type="evidence" value="ECO:0007669"/>
    <property type="project" value="TreeGrafter"/>
</dbReference>
<dbReference type="InterPro" id="IPR050707">
    <property type="entry name" value="HTH_MetabolicPath_Reg"/>
</dbReference>
<dbReference type="SMART" id="SM00346">
    <property type="entry name" value="HTH_ICLR"/>
    <property type="match status" value="1"/>
</dbReference>
<evidence type="ECO:0000313" key="6">
    <source>
        <dbReference type="EMBL" id="GGB38369.1"/>
    </source>
</evidence>
<evidence type="ECO:0000259" key="4">
    <source>
        <dbReference type="PROSITE" id="PS51077"/>
    </source>
</evidence>
<feature type="domain" description="HTH iclR-type" evidence="4">
    <location>
        <begin position="9"/>
        <end position="70"/>
    </location>
</feature>
<evidence type="ECO:0000256" key="2">
    <source>
        <dbReference type="ARBA" id="ARBA00023125"/>
    </source>
</evidence>
<dbReference type="SUPFAM" id="SSF46785">
    <property type="entry name" value="Winged helix' DNA-binding domain"/>
    <property type="match status" value="1"/>
</dbReference>
<keyword evidence="1" id="KW-0805">Transcription regulation</keyword>
<dbReference type="PROSITE" id="PS51077">
    <property type="entry name" value="HTH_ICLR"/>
    <property type="match status" value="1"/>
</dbReference>
<dbReference type="RefSeq" id="WP_229742639.1">
    <property type="nucleotide sequence ID" value="NZ_BMGC01000021.1"/>
</dbReference>
<dbReference type="Gene3D" id="1.10.10.10">
    <property type="entry name" value="Winged helix-like DNA-binding domain superfamily/Winged helix DNA-binding domain"/>
    <property type="match status" value="1"/>
</dbReference>
<sequence length="265" mass="27932">MAGGSPSGASLVARTVAVLRAFDPGHRRLSLTDIAARAGLPAPTTLRIVRQLVDAQALTRRDDGTYVIGRFLWDVGLLAPVNTGLREVAAPYLQDLHAATRATVHLATRDGDAALYLDRLVGHASVPVVSRVGGRLPLHATGVGKVLLAHAPDDVRTHVLTHLSRHTAYTVMSPGTLERQLADIRRVGFATTTEEMTLGACSVGVPIRVRGRRLGEGSDAEVIAAIGIVVGSLRRDKSRLVSALHVAAQGISRELVTRGLTAGDG</sequence>
<name>A0A916TBA8_9ACTN</name>
<evidence type="ECO:0000259" key="5">
    <source>
        <dbReference type="PROSITE" id="PS51078"/>
    </source>
</evidence>
<dbReference type="InterPro" id="IPR029016">
    <property type="entry name" value="GAF-like_dom_sf"/>
</dbReference>
<dbReference type="AlphaFoldDB" id="A0A916TBA8"/>
<dbReference type="GO" id="GO:0045892">
    <property type="term" value="P:negative regulation of DNA-templated transcription"/>
    <property type="evidence" value="ECO:0007669"/>
    <property type="project" value="TreeGrafter"/>
</dbReference>
<keyword evidence="2" id="KW-0238">DNA-binding</keyword>
<evidence type="ECO:0000313" key="7">
    <source>
        <dbReference type="Proteomes" id="UP000621454"/>
    </source>
</evidence>
<dbReference type="PROSITE" id="PS51078">
    <property type="entry name" value="ICLR_ED"/>
    <property type="match status" value="1"/>
</dbReference>
<gene>
    <name evidence="6" type="ORF">GCM10011489_27550</name>
</gene>
<dbReference type="SUPFAM" id="SSF55781">
    <property type="entry name" value="GAF domain-like"/>
    <property type="match status" value="1"/>
</dbReference>
<accession>A0A916TBA8</accession>
<keyword evidence="3" id="KW-0804">Transcription</keyword>
<dbReference type="Pfam" id="PF09339">
    <property type="entry name" value="HTH_IclR"/>
    <property type="match status" value="1"/>
</dbReference>
<dbReference type="InterPro" id="IPR014757">
    <property type="entry name" value="Tscrpt_reg_IclR_C"/>
</dbReference>
<protein>
    <recommendedName>
        <fullName evidence="8">Transcriptional regulator, IclR family</fullName>
    </recommendedName>
</protein>
<reference evidence="6" key="2">
    <citation type="submission" date="2020-09" db="EMBL/GenBank/DDBJ databases">
        <authorList>
            <person name="Sun Q."/>
            <person name="Zhou Y."/>
        </authorList>
    </citation>
    <scope>NUCLEOTIDE SEQUENCE</scope>
    <source>
        <strain evidence="6">CGMCC 1.12827</strain>
    </source>
</reference>
<dbReference type="GO" id="GO:0003677">
    <property type="term" value="F:DNA binding"/>
    <property type="evidence" value="ECO:0007669"/>
    <property type="project" value="UniProtKB-KW"/>
</dbReference>
<evidence type="ECO:0000256" key="3">
    <source>
        <dbReference type="ARBA" id="ARBA00023163"/>
    </source>
</evidence>
<proteinExistence type="predicted"/>
<dbReference type="PANTHER" id="PTHR30136:SF24">
    <property type="entry name" value="HTH-TYPE TRANSCRIPTIONAL REPRESSOR ALLR"/>
    <property type="match status" value="1"/>
</dbReference>
<comment type="caution">
    <text evidence="6">The sequence shown here is derived from an EMBL/GenBank/DDBJ whole genome shotgun (WGS) entry which is preliminary data.</text>
</comment>
<evidence type="ECO:0000256" key="1">
    <source>
        <dbReference type="ARBA" id="ARBA00023015"/>
    </source>
</evidence>